<dbReference type="SUPFAM" id="SSF49265">
    <property type="entry name" value="Fibronectin type III"/>
    <property type="match status" value="1"/>
</dbReference>
<accession>A0A2M8AUT0</accession>
<feature type="non-terminal residue" evidence="2">
    <location>
        <position position="282"/>
    </location>
</feature>
<organism evidence="2 3">
    <name type="scientific">Candidatus Desantisbacteria bacterium CG_4_9_14_3_um_filter_40_11</name>
    <dbReference type="NCBI Taxonomy" id="1974546"/>
    <lineage>
        <taxon>Bacteria</taxon>
        <taxon>Candidatus Desantisiibacteriota</taxon>
    </lineage>
</organism>
<dbReference type="InterPro" id="IPR003961">
    <property type="entry name" value="FN3_dom"/>
</dbReference>
<protein>
    <recommendedName>
        <fullName evidence="1">Fibronectin type-III domain-containing protein</fullName>
    </recommendedName>
</protein>
<dbReference type="Proteomes" id="UP000231366">
    <property type="component" value="Unassembled WGS sequence"/>
</dbReference>
<dbReference type="PROSITE" id="PS50853">
    <property type="entry name" value="FN3"/>
    <property type="match status" value="1"/>
</dbReference>
<comment type="caution">
    <text evidence="2">The sequence shown here is derived from an EMBL/GenBank/DDBJ whole genome shotgun (WGS) entry which is preliminary data.</text>
</comment>
<dbReference type="EMBL" id="PFUI01000091">
    <property type="protein sequence ID" value="PJB29869.1"/>
    <property type="molecule type" value="Genomic_DNA"/>
</dbReference>
<name>A0A2M8AUT0_9BACT</name>
<dbReference type="InterPro" id="IPR036116">
    <property type="entry name" value="FN3_sf"/>
</dbReference>
<feature type="domain" description="Fibronectin type-III" evidence="1">
    <location>
        <begin position="123"/>
        <end position="223"/>
    </location>
</feature>
<evidence type="ECO:0000313" key="2">
    <source>
        <dbReference type="EMBL" id="PJB29869.1"/>
    </source>
</evidence>
<dbReference type="InterPro" id="IPR013783">
    <property type="entry name" value="Ig-like_fold"/>
</dbReference>
<dbReference type="CDD" id="cd00063">
    <property type="entry name" value="FN3"/>
    <property type="match status" value="1"/>
</dbReference>
<dbReference type="SMART" id="SM00060">
    <property type="entry name" value="FN3"/>
    <property type="match status" value="2"/>
</dbReference>
<sequence length="282" mass="30308">MKQHLNMIKLMVVLLLIPVVCIAINPPGSFTATGKYGKISLSWINPGDVNYQRTDIVRKINSYPGTITDGVMVYSGTGSSYENTLVVKDVVYYYAAFACNGINYSNPATASATPISDISPPSSPGTPTENFPDIDIIATGTWLLQWDTQAQDEESGIFYYEIEEKVDNGSWTLVQYVSGDTGTASFNNKQSGSVYYYRLRAVNKAGLSGNFSSPSDGIRVVNKAMVLPATASVASVGQDGKFALVDVPTNAYASGTIFGITQISPPQTDLLQANPPIERLLG</sequence>
<dbReference type="Gene3D" id="2.60.40.10">
    <property type="entry name" value="Immunoglobulins"/>
    <property type="match status" value="1"/>
</dbReference>
<gene>
    <name evidence="2" type="ORF">CO110_03550</name>
</gene>
<reference evidence="3" key="1">
    <citation type="submission" date="2017-09" db="EMBL/GenBank/DDBJ databases">
        <title>Depth-based differentiation of microbial function through sediment-hosted aquifers and enrichment of novel symbionts in the deep terrestrial subsurface.</title>
        <authorList>
            <person name="Probst A.J."/>
            <person name="Ladd B."/>
            <person name="Jarett J.K."/>
            <person name="Geller-Mcgrath D.E."/>
            <person name="Sieber C.M.K."/>
            <person name="Emerson J.B."/>
            <person name="Anantharaman K."/>
            <person name="Thomas B.C."/>
            <person name="Malmstrom R."/>
            <person name="Stieglmeier M."/>
            <person name="Klingl A."/>
            <person name="Woyke T."/>
            <person name="Ryan C.M."/>
            <person name="Banfield J.F."/>
        </authorList>
    </citation>
    <scope>NUCLEOTIDE SEQUENCE [LARGE SCALE GENOMIC DNA]</scope>
</reference>
<proteinExistence type="predicted"/>
<evidence type="ECO:0000313" key="3">
    <source>
        <dbReference type="Proteomes" id="UP000231366"/>
    </source>
</evidence>
<evidence type="ECO:0000259" key="1">
    <source>
        <dbReference type="PROSITE" id="PS50853"/>
    </source>
</evidence>
<dbReference type="AlphaFoldDB" id="A0A2M8AUT0"/>